<accession>A0A554A485</accession>
<dbReference type="SUPFAM" id="SSF52402">
    <property type="entry name" value="Adenine nucleotide alpha hydrolases-like"/>
    <property type="match status" value="1"/>
</dbReference>
<dbReference type="CDD" id="cd00293">
    <property type="entry name" value="USP-like"/>
    <property type="match status" value="1"/>
</dbReference>
<dbReference type="PANTHER" id="PTHR46268:SF6">
    <property type="entry name" value="UNIVERSAL STRESS PROTEIN UP12"/>
    <property type="match status" value="1"/>
</dbReference>
<dbReference type="OrthoDB" id="9777884at2"/>
<dbReference type="PANTHER" id="PTHR46268">
    <property type="entry name" value="STRESS RESPONSE PROTEIN NHAX"/>
    <property type="match status" value="1"/>
</dbReference>
<dbReference type="InterPro" id="IPR006016">
    <property type="entry name" value="UspA"/>
</dbReference>
<dbReference type="InterPro" id="IPR014729">
    <property type="entry name" value="Rossmann-like_a/b/a_fold"/>
</dbReference>
<dbReference type="RefSeq" id="WP_143846836.1">
    <property type="nucleotide sequence ID" value="NZ_VLXZ01000001.1"/>
</dbReference>
<sequence>MFKRILVATDGSKHAKRGLIKAVDMIQPYKSEVHIDLVYCVDVRGHSEVFLYSDNAEADALAKKMLAESLEFLEAQGVSAGSFYLRGEPARMVMLHLKDHEYDCLVVGSRGRNELQTLVLGSVSHKLAKHAKIPVLIVR</sequence>
<evidence type="ECO:0000259" key="2">
    <source>
        <dbReference type="Pfam" id="PF00582"/>
    </source>
</evidence>
<dbReference type="Proteomes" id="UP000318521">
    <property type="component" value="Unassembled WGS sequence"/>
</dbReference>
<comment type="similarity">
    <text evidence="1">Belongs to the universal stress protein A family.</text>
</comment>
<evidence type="ECO:0000313" key="4">
    <source>
        <dbReference type="Proteomes" id="UP000318521"/>
    </source>
</evidence>
<comment type="caution">
    <text evidence="3">The sequence shown here is derived from an EMBL/GenBank/DDBJ whole genome shotgun (WGS) entry which is preliminary data.</text>
</comment>
<feature type="domain" description="UspA" evidence="2">
    <location>
        <begin position="1"/>
        <end position="139"/>
    </location>
</feature>
<dbReference type="EMBL" id="VLXZ01000001">
    <property type="protein sequence ID" value="TSB48492.1"/>
    <property type="molecule type" value="Genomic_DNA"/>
</dbReference>
<organism evidence="3 4">
    <name type="scientific">Alkalicoccobacillus porphyridii</name>
    <dbReference type="NCBI Taxonomy" id="2597270"/>
    <lineage>
        <taxon>Bacteria</taxon>
        <taxon>Bacillati</taxon>
        <taxon>Bacillota</taxon>
        <taxon>Bacilli</taxon>
        <taxon>Bacillales</taxon>
        <taxon>Bacillaceae</taxon>
        <taxon>Alkalicoccobacillus</taxon>
    </lineage>
</organism>
<evidence type="ECO:0000256" key="1">
    <source>
        <dbReference type="ARBA" id="ARBA00008791"/>
    </source>
</evidence>
<proteinExistence type="inferred from homology"/>
<name>A0A554A485_9BACI</name>
<evidence type="ECO:0000313" key="3">
    <source>
        <dbReference type="EMBL" id="TSB48492.1"/>
    </source>
</evidence>
<gene>
    <name evidence="3" type="ORF">FN960_02760</name>
</gene>
<dbReference type="Gene3D" id="3.40.50.620">
    <property type="entry name" value="HUPs"/>
    <property type="match status" value="1"/>
</dbReference>
<dbReference type="Pfam" id="PF00582">
    <property type="entry name" value="Usp"/>
    <property type="match status" value="1"/>
</dbReference>
<dbReference type="PRINTS" id="PR01438">
    <property type="entry name" value="UNVRSLSTRESS"/>
</dbReference>
<dbReference type="InterPro" id="IPR006015">
    <property type="entry name" value="Universal_stress_UspA"/>
</dbReference>
<protein>
    <submittedName>
        <fullName evidence="3">Universal stress protein</fullName>
    </submittedName>
</protein>
<keyword evidence="4" id="KW-1185">Reference proteome</keyword>
<dbReference type="AlphaFoldDB" id="A0A554A485"/>
<reference evidence="3 4" key="1">
    <citation type="submission" date="2019-07" db="EMBL/GenBank/DDBJ databases">
        <authorList>
            <person name="Park Y.J."/>
            <person name="Jeong S.E."/>
            <person name="Jung H.S."/>
        </authorList>
    </citation>
    <scope>NUCLEOTIDE SEQUENCE [LARGE SCALE GENOMIC DNA]</scope>
    <source>
        <strain evidence="4">P16(2019)</strain>
    </source>
</reference>